<evidence type="ECO:0000256" key="3">
    <source>
        <dbReference type="ARBA" id="ARBA00022741"/>
    </source>
</evidence>
<evidence type="ECO:0000313" key="6">
    <source>
        <dbReference type="EMBL" id="BDZ41413.1"/>
    </source>
</evidence>
<dbReference type="InterPro" id="IPR050319">
    <property type="entry name" value="ABC_transp_ATP-bind"/>
</dbReference>
<keyword evidence="7" id="KW-1185">Reference proteome</keyword>
<protein>
    <submittedName>
        <fullName evidence="6">Peptide ABC transporter ATP-binding protein</fullName>
    </submittedName>
</protein>
<dbReference type="Proteomes" id="UP001321475">
    <property type="component" value="Chromosome"/>
</dbReference>
<dbReference type="PANTHER" id="PTHR43776">
    <property type="entry name" value="TRANSPORT ATP-BINDING PROTEIN"/>
    <property type="match status" value="1"/>
</dbReference>
<dbReference type="SMART" id="SM00382">
    <property type="entry name" value="AAA"/>
    <property type="match status" value="1"/>
</dbReference>
<dbReference type="Gene3D" id="3.40.50.300">
    <property type="entry name" value="P-loop containing nucleotide triphosphate hydrolases"/>
    <property type="match status" value="1"/>
</dbReference>
<keyword evidence="4 6" id="KW-0067">ATP-binding</keyword>
<sequence>MSKNAATLRATDLWAGEGMHDVVRGVSLELTTGDAPVGIIGESGVGKSTLVRALLGLLRPSHGTVTWDGRTASKLGRRDKKVFRSRVARVSQNGLVDIDTRDTVARALTRALDTARKAGRASSRTVPELIDLAALEPRHAERKIHSLSGGEKQRLAIAAALAPRPDVLILDEPLSAVDPAMRGEVARRLATVAETEGTALLVVTHDLELVERLCPTVHVLADGEFVASGSLREVFARSEHPSVRGLAEAAPLAAQRFR</sequence>
<name>A0ABM8G003_9CELL</name>
<evidence type="ECO:0000256" key="2">
    <source>
        <dbReference type="ARBA" id="ARBA00022448"/>
    </source>
</evidence>
<dbReference type="GO" id="GO:0005524">
    <property type="term" value="F:ATP binding"/>
    <property type="evidence" value="ECO:0007669"/>
    <property type="project" value="UniProtKB-KW"/>
</dbReference>
<organism evidence="6 7">
    <name type="scientific">Paraoerskovia sediminicola</name>
    <dbReference type="NCBI Taxonomy" id="1138587"/>
    <lineage>
        <taxon>Bacteria</taxon>
        <taxon>Bacillati</taxon>
        <taxon>Actinomycetota</taxon>
        <taxon>Actinomycetes</taxon>
        <taxon>Micrococcales</taxon>
        <taxon>Cellulomonadaceae</taxon>
        <taxon>Paraoerskovia</taxon>
    </lineage>
</organism>
<dbReference type="Pfam" id="PF00005">
    <property type="entry name" value="ABC_tran"/>
    <property type="match status" value="1"/>
</dbReference>
<evidence type="ECO:0000256" key="1">
    <source>
        <dbReference type="ARBA" id="ARBA00005417"/>
    </source>
</evidence>
<dbReference type="InterPro" id="IPR003439">
    <property type="entry name" value="ABC_transporter-like_ATP-bd"/>
</dbReference>
<dbReference type="InterPro" id="IPR003593">
    <property type="entry name" value="AAA+_ATPase"/>
</dbReference>
<dbReference type="PANTHER" id="PTHR43776:SF7">
    <property type="entry name" value="D,D-DIPEPTIDE TRANSPORT ATP-BINDING PROTEIN DDPF-RELATED"/>
    <property type="match status" value="1"/>
</dbReference>
<feature type="domain" description="ABC transporter" evidence="5">
    <location>
        <begin position="8"/>
        <end position="247"/>
    </location>
</feature>
<dbReference type="SUPFAM" id="SSF52540">
    <property type="entry name" value="P-loop containing nucleoside triphosphate hydrolases"/>
    <property type="match status" value="1"/>
</dbReference>
<comment type="similarity">
    <text evidence="1">Belongs to the ABC transporter superfamily.</text>
</comment>
<gene>
    <name evidence="6" type="ORF">GCM10025865_07120</name>
</gene>
<reference evidence="7" key="1">
    <citation type="journal article" date="2019" name="Int. J. Syst. Evol. Microbiol.">
        <title>The Global Catalogue of Microorganisms (GCM) 10K type strain sequencing project: providing services to taxonomists for standard genome sequencing and annotation.</title>
        <authorList>
            <consortium name="The Broad Institute Genomics Platform"/>
            <consortium name="The Broad Institute Genome Sequencing Center for Infectious Disease"/>
            <person name="Wu L."/>
            <person name="Ma J."/>
        </authorList>
    </citation>
    <scope>NUCLEOTIDE SEQUENCE [LARGE SCALE GENOMIC DNA]</scope>
    <source>
        <strain evidence="7">NBRC 108565</strain>
    </source>
</reference>
<evidence type="ECO:0000256" key="4">
    <source>
        <dbReference type="ARBA" id="ARBA00022840"/>
    </source>
</evidence>
<evidence type="ECO:0000259" key="5">
    <source>
        <dbReference type="PROSITE" id="PS50893"/>
    </source>
</evidence>
<dbReference type="InterPro" id="IPR017871">
    <property type="entry name" value="ABC_transporter-like_CS"/>
</dbReference>
<keyword evidence="2" id="KW-0813">Transport</keyword>
<dbReference type="PROSITE" id="PS00211">
    <property type="entry name" value="ABC_TRANSPORTER_1"/>
    <property type="match status" value="1"/>
</dbReference>
<proteinExistence type="inferred from homology"/>
<accession>A0ABM8G003</accession>
<dbReference type="RefSeq" id="WP_286218573.1">
    <property type="nucleotide sequence ID" value="NZ_AP027729.1"/>
</dbReference>
<dbReference type="EMBL" id="AP027729">
    <property type="protein sequence ID" value="BDZ41413.1"/>
    <property type="molecule type" value="Genomic_DNA"/>
</dbReference>
<evidence type="ECO:0000313" key="7">
    <source>
        <dbReference type="Proteomes" id="UP001321475"/>
    </source>
</evidence>
<keyword evidence="3" id="KW-0547">Nucleotide-binding</keyword>
<dbReference type="InterPro" id="IPR027417">
    <property type="entry name" value="P-loop_NTPase"/>
</dbReference>
<dbReference type="PROSITE" id="PS50893">
    <property type="entry name" value="ABC_TRANSPORTER_2"/>
    <property type="match status" value="1"/>
</dbReference>